<dbReference type="EMBL" id="JSYZ01000019">
    <property type="protein sequence ID" value="KPA88732.1"/>
    <property type="molecule type" value="Genomic_DNA"/>
</dbReference>
<keyword evidence="2" id="KW-1185">Reference proteome</keyword>
<dbReference type="STRING" id="50340.PF66_05098"/>
<comment type="caution">
    <text evidence="1">The sequence shown here is derived from an EMBL/GenBank/DDBJ whole genome shotgun (WGS) entry which is preliminary data.</text>
</comment>
<dbReference type="Gene3D" id="3.40.1480.10">
    <property type="entry name" value="MOFRL domain"/>
    <property type="match status" value="1"/>
</dbReference>
<gene>
    <name evidence="1" type="ORF">PF66_05098</name>
</gene>
<protein>
    <submittedName>
        <fullName evidence="1">Uncharacterized protein</fullName>
    </submittedName>
</protein>
<sequence length="54" mass="5906">MSVDPQEFLRQLFATAFAALDALVVTEPTRTNVNDLRAILIFDSASQGRTAHDA</sequence>
<reference evidence="1 2" key="1">
    <citation type="journal article" date="2015" name="PLoS ONE">
        <title>Rice-Infecting Pseudomonas Genomes Are Highly Accessorized and Harbor Multiple Putative Virulence Mechanisms to Cause Sheath Brown Rot.</title>
        <authorList>
            <person name="Quibod I.L."/>
            <person name="Grande G."/>
            <person name="Oreiro E.G."/>
            <person name="Borja F.N."/>
            <person name="Dossa G.S."/>
            <person name="Mauleon R."/>
            <person name="Cruz C.V."/>
            <person name="Oliva R."/>
        </authorList>
    </citation>
    <scope>NUCLEOTIDE SEQUENCE [LARGE SCALE GENOMIC DNA]</scope>
    <source>
        <strain evidence="1 2">IRRI 6609</strain>
    </source>
</reference>
<dbReference type="SUPFAM" id="SSF82544">
    <property type="entry name" value="GckA/TtuD-like"/>
    <property type="match status" value="1"/>
</dbReference>
<dbReference type="InterPro" id="IPR037035">
    <property type="entry name" value="GK-like_C_sf"/>
</dbReference>
<dbReference type="Proteomes" id="UP000037931">
    <property type="component" value="Unassembled WGS sequence"/>
</dbReference>
<dbReference type="PATRIC" id="fig|50340.43.peg.2403"/>
<accession>A0A0N1J5Q6</accession>
<organism evidence="1 2">
    <name type="scientific">Pseudomonas asplenii</name>
    <dbReference type="NCBI Taxonomy" id="53407"/>
    <lineage>
        <taxon>Bacteria</taxon>
        <taxon>Pseudomonadati</taxon>
        <taxon>Pseudomonadota</taxon>
        <taxon>Gammaproteobacteria</taxon>
        <taxon>Pseudomonadales</taxon>
        <taxon>Pseudomonadaceae</taxon>
        <taxon>Pseudomonas</taxon>
    </lineage>
</organism>
<evidence type="ECO:0000313" key="1">
    <source>
        <dbReference type="EMBL" id="KPA88732.1"/>
    </source>
</evidence>
<name>A0A0N1J5Q6_9PSED</name>
<evidence type="ECO:0000313" key="2">
    <source>
        <dbReference type="Proteomes" id="UP000037931"/>
    </source>
</evidence>
<dbReference type="AlphaFoldDB" id="A0A0N1J5Q6"/>
<proteinExistence type="predicted"/>